<proteinExistence type="inferred from homology"/>
<dbReference type="InterPro" id="IPR047187">
    <property type="entry name" value="SF1_C_Upf1"/>
</dbReference>
<dbReference type="Pfam" id="PF13087">
    <property type="entry name" value="AAA_12"/>
    <property type="match status" value="1"/>
</dbReference>
<dbReference type="SUPFAM" id="SSF52540">
    <property type="entry name" value="P-loop containing nucleoside triphosphate hydrolases"/>
    <property type="match status" value="1"/>
</dbReference>
<dbReference type="GO" id="GO:0005524">
    <property type="term" value="F:ATP binding"/>
    <property type="evidence" value="ECO:0007669"/>
    <property type="project" value="UniProtKB-KW"/>
</dbReference>
<dbReference type="InterPro" id="IPR011335">
    <property type="entry name" value="Restrct_endonuc-II-like"/>
</dbReference>
<dbReference type="OrthoDB" id="9757917at2"/>
<dbReference type="Proteomes" id="UP000029712">
    <property type="component" value="Chromosome"/>
</dbReference>
<feature type="domain" description="Restriction endonuclease type II-like" evidence="8">
    <location>
        <begin position="1246"/>
        <end position="1342"/>
    </location>
</feature>
<dbReference type="InterPro" id="IPR027417">
    <property type="entry name" value="P-loop_NTPase"/>
</dbReference>
<reference evidence="9 10" key="2">
    <citation type="submission" date="2018-10" db="EMBL/GenBank/DDBJ databases">
        <title>Detection and isolation of Mycoplasma hominis as a predominant microorganism from pelvic cavity of patient with salpingitis and tubo-ovarian abscess.</title>
        <authorList>
            <person name="Guschin A.E."/>
            <person name="Khayrullina G.A."/>
            <person name="Rakovskaya I.V."/>
            <person name="Shelenkov A.A."/>
            <person name="Shagin D.A."/>
        </authorList>
    </citation>
    <scope>NUCLEOTIDE SEQUENCE [LARGE SCALE GENOMIC DNA]</scope>
    <source>
        <strain evidence="10">TOA</strain>
    </source>
</reference>
<evidence type="ECO:0000256" key="1">
    <source>
        <dbReference type="ARBA" id="ARBA00007913"/>
    </source>
</evidence>
<dbReference type="Pfam" id="PF13195">
    <property type="entry name" value="DUF4011"/>
    <property type="match status" value="1"/>
</dbReference>
<keyword evidence="3" id="KW-0378">Hydrolase</keyword>
<dbReference type="InterPro" id="IPR050534">
    <property type="entry name" value="Coronavir_polyprotein_1ab"/>
</dbReference>
<name>A0A454C9P2_METHO</name>
<dbReference type="InterPro" id="IPR049468">
    <property type="entry name" value="Restrct_endonuc-II-like_dom"/>
</dbReference>
<evidence type="ECO:0000259" key="7">
    <source>
        <dbReference type="Pfam" id="PF13087"/>
    </source>
</evidence>
<gene>
    <name evidence="9" type="ORF">KN71_001605</name>
</gene>
<dbReference type="EMBL" id="CP033021">
    <property type="protein sequence ID" value="AYN65385.1"/>
    <property type="molecule type" value="Genomic_DNA"/>
</dbReference>
<dbReference type="RefSeq" id="WP_036438532.1">
    <property type="nucleotide sequence ID" value="NZ_CP033021.1"/>
</dbReference>
<keyword evidence="2" id="KW-0547">Nucleotide-binding</keyword>
<sequence>MENKELITKTLAYESLKNKLLDTTLRNILINYKKNKSSTITIEKEDIKSILDKIENRSEFKFIGSQDSDDDIEVESNEFLSSASQKELLAILSLLQRKQKTLLEEQGINILYLAFGGLQWKDKTEKNVYSPLLFLPVSIESENGLQNKKIIIQSNDFVVNNSLIKKLNDDFGLDIKFETFDNVEGSLYDRYSQYIEFINQKINSFNDSIEQNWKIVDEASLSAFRFSSMDIYLDVDKNKDNIINSEIMNAMTGINNVFSSEYLYSEEEVDNIVSPKGYYHCLMTNSSQEAAIQSAIKGNSFIIQGPPGTGKSQTIANIISELIARNKKVLFVAEKKAALDVVYKSIQNLGFANFILLIHSNNSNKKDFSNDLYETLQDGQKFKKVSDEVIANNDYLYSDSLEKMNDFVRKILSNRKPLGRSLYLMIGDYQKLLANTKGINFDIKDFEKMDNAQFVKIQSSLNKFNLNYKNINFNAKESLWYGLSILDVKLQDLENIKEISSHLINEIQSLINFLDLEIPNNYQPYIKNSNYSLFNSFFKIFSNIQDIDINPKYLEIFSYNKTNATQTLNEILLQKEKIQPDIDWILSRYNQNIFNSEIYKNLDFVKSRNNIFKRLFSKRYRAIKKELKINFISSNLNYKNLLKDLVALNNIQLAKNAITLLTNKIPFSFKENYNEMDLNSLKQQLNIFSKYEIINNQLSELKFDQDLKISFFNFLLSHIQLTNNYINSYKNLMTFEDKFNDYFNNKYVDYSNSYYKVNDFIKKLNFLIDSDEYPEAYCSYIKSRQELKDNPFTNDFVDAIQLLDIDCLKQNSIENIFNKRFYQLLIDYYLSIDLADWNDREYEKIINVFKDSCLKLNEIAKFKIIENLSNNLPTLNSTIYNDELEILKKEYSKVRNKKPIRKLFKEIPDLIQNIKPCFMMSPSSLSTYLADSSITFDSVIFDEASQLTTENALISMIKAKQIIIAGDINQLPPTNFFKTMSSEQEPNEDEEIVNEENDYDSLLERMQSSFRQVTLKWHYRSKFEELILPSNKFVYDNKLITFPTYQKTAKKDGELLPFEGVSFIKVNGIYEDQTNEIEANRIIELIKQLKDYYGNTKTFGVVTFNLKQANLIDHKLFLFMNENPEYMDLDTENKIFVKNIESVQGDERDIIILGITNSWDKNGRLSRFFGPLNNVGGEKRLNVAISRAKEATIVVSSISYSDLKVDDLKNEGLRFLKQYLQFAEFGYDSKSDDILQDDTKTFDSEFEIQVYDELKKLGYKVNTQVGCSKFKIDLAIVDDKNPSKYILGIECDGATYHSSKSARDRDAIRQMLLESRGWIIHRIWSLNWFKNKRRELEKIVDKVNQIKQKKFVVKQNEYKTIENSQFEIIEKRDNFNFEEWLPFNYSYRKTLNFIEKSNKRNPLLNGYEIVKQMFNYGHTYREKEINKMIKDIFVNLPLNKDEYTYKFLCENSINYFVNNKMLEKLINPDGEIFYHDVSKPNTFRMPKDCDNRKISEISSLEMFDLIKQVLNNSKSSILKNNLTNTILKTLLIARTENNISKLNDLYGYLNNLGLIKIYQEENNEYIFLSAENN</sequence>
<evidence type="ECO:0000313" key="9">
    <source>
        <dbReference type="EMBL" id="AYN65385.1"/>
    </source>
</evidence>
<dbReference type="Pfam" id="PF13086">
    <property type="entry name" value="AAA_11"/>
    <property type="match status" value="2"/>
</dbReference>
<dbReference type="GO" id="GO:0016787">
    <property type="term" value="F:hydrolase activity"/>
    <property type="evidence" value="ECO:0007669"/>
    <property type="project" value="UniProtKB-KW"/>
</dbReference>
<evidence type="ECO:0000256" key="3">
    <source>
        <dbReference type="ARBA" id="ARBA00022801"/>
    </source>
</evidence>
<feature type="domain" description="DNA2/NAM7 helicase-like C-terminal" evidence="7">
    <location>
        <begin position="1000"/>
        <end position="1197"/>
    </location>
</feature>
<keyword evidence="5" id="KW-0067">ATP-binding</keyword>
<dbReference type="FunFam" id="3.40.960.10:FF:000002">
    <property type="entry name" value="DNA helicase related protein"/>
    <property type="match status" value="1"/>
</dbReference>
<organism evidence="9 10">
    <name type="scientific">Metamycoplasma hominis</name>
    <name type="common">Mycoplasma hominis</name>
    <dbReference type="NCBI Taxonomy" id="2098"/>
    <lineage>
        <taxon>Bacteria</taxon>
        <taxon>Bacillati</taxon>
        <taxon>Mycoplasmatota</taxon>
        <taxon>Mycoplasmoidales</taxon>
        <taxon>Metamycoplasmataceae</taxon>
        <taxon>Metamycoplasma</taxon>
    </lineage>
</organism>
<evidence type="ECO:0000256" key="2">
    <source>
        <dbReference type="ARBA" id="ARBA00022741"/>
    </source>
</evidence>
<dbReference type="SUPFAM" id="SSF52980">
    <property type="entry name" value="Restriction endonuclease-like"/>
    <property type="match status" value="1"/>
</dbReference>
<evidence type="ECO:0000259" key="8">
    <source>
        <dbReference type="Pfam" id="PF18741"/>
    </source>
</evidence>
<evidence type="ECO:0000313" key="10">
    <source>
        <dbReference type="Proteomes" id="UP000029712"/>
    </source>
</evidence>
<dbReference type="GO" id="GO:0043139">
    <property type="term" value="F:5'-3' DNA helicase activity"/>
    <property type="evidence" value="ECO:0007669"/>
    <property type="project" value="TreeGrafter"/>
</dbReference>
<feature type="domain" description="DNA2/NAM7 helicase helicase" evidence="6">
    <location>
        <begin position="926"/>
        <end position="975"/>
    </location>
</feature>
<evidence type="ECO:0000256" key="4">
    <source>
        <dbReference type="ARBA" id="ARBA00022806"/>
    </source>
</evidence>
<dbReference type="InterPro" id="IPR041677">
    <property type="entry name" value="DNA2/NAM7_AAA_11"/>
</dbReference>
<dbReference type="InterPro" id="IPR025103">
    <property type="entry name" value="DUF4011"/>
</dbReference>
<keyword evidence="4" id="KW-0347">Helicase</keyword>
<dbReference type="PANTHER" id="PTHR43788:SF8">
    <property type="entry name" value="DNA-BINDING PROTEIN SMUBP-2"/>
    <property type="match status" value="1"/>
</dbReference>
<dbReference type="Gene3D" id="3.40.960.10">
    <property type="entry name" value="VSR Endonuclease"/>
    <property type="match status" value="1"/>
</dbReference>
<dbReference type="PANTHER" id="PTHR43788">
    <property type="entry name" value="DNA2/NAM7 HELICASE FAMILY MEMBER"/>
    <property type="match status" value="1"/>
</dbReference>
<protein>
    <submittedName>
        <fullName evidence="9">DUF4011 domain-containing protein</fullName>
    </submittedName>
</protein>
<reference evidence="9 10" key="1">
    <citation type="submission" date="2014-08" db="EMBL/GenBank/DDBJ databases">
        <authorList>
            <person name="Kuleshov K."/>
            <person name="Dedkov V."/>
            <person name="Markelov M."/>
            <person name="Pimkina E."/>
        </authorList>
    </citation>
    <scope>NUCLEOTIDE SEQUENCE [LARGE SCALE GENOMIC DNA]</scope>
    <source>
        <strain evidence="10">TOA</strain>
    </source>
</reference>
<dbReference type="CDD" id="cd18808">
    <property type="entry name" value="SF1_C_Upf1"/>
    <property type="match status" value="1"/>
</dbReference>
<dbReference type="InterPro" id="IPR041679">
    <property type="entry name" value="DNA2/NAM7-like_C"/>
</dbReference>
<evidence type="ECO:0000256" key="5">
    <source>
        <dbReference type="ARBA" id="ARBA00022840"/>
    </source>
</evidence>
<accession>A0A454C9P2</accession>
<comment type="similarity">
    <text evidence="1">Belongs to the DNA2/NAM7 helicase family.</text>
</comment>
<evidence type="ECO:0000259" key="6">
    <source>
        <dbReference type="Pfam" id="PF13086"/>
    </source>
</evidence>
<dbReference type="Gene3D" id="3.40.50.300">
    <property type="entry name" value="P-loop containing nucleotide triphosphate hydrolases"/>
    <property type="match status" value="3"/>
</dbReference>
<dbReference type="Pfam" id="PF18741">
    <property type="entry name" value="MTES_1575"/>
    <property type="match status" value="1"/>
</dbReference>
<feature type="domain" description="DNA2/NAM7 helicase helicase" evidence="6">
    <location>
        <begin position="284"/>
        <end position="369"/>
    </location>
</feature>